<keyword evidence="2" id="KW-1185">Reference proteome</keyword>
<dbReference type="InterPro" id="IPR038883">
    <property type="entry name" value="AN11006-like"/>
</dbReference>
<evidence type="ECO:0000313" key="1">
    <source>
        <dbReference type="EMBL" id="KAF2707949.1"/>
    </source>
</evidence>
<gene>
    <name evidence="1" type="ORF">K504DRAFT_535535</name>
</gene>
<name>A0A6G1K4Y6_9PLEO</name>
<dbReference type="PANTHER" id="PTHR42085">
    <property type="entry name" value="F-BOX DOMAIN-CONTAINING PROTEIN"/>
    <property type="match status" value="1"/>
</dbReference>
<dbReference type="AlphaFoldDB" id="A0A6G1K4Y6"/>
<proteinExistence type="predicted"/>
<accession>A0A6G1K4Y6</accession>
<sequence length="305" mass="35913">MHLIHLRNFPTSATNTHQKFTVDIRIVEARINKKMASLLALPAELRNTIYTLALEDSDRDSGTQKKLKLFQAPDTTAALHPHPFFHLTQASRQVRAEFLPLFFDSLETWNVELRVRDVETYIETFFPSTNTNLASIRGNWIINLDSLYRQTTRQHIDLTPILKFLLSGIKITCVFDHNLRSHRLTLNQKFQEQMFIEELVADILAESLNRLLRHHETEWCRRLLRSAMEIHAYIETSDRTVWSAMVIKVAEEDAQSWMEKTMPDEAHVQQRDWLRMVGWPQEEDIPVWEEEEEHASFAWIRVLVL</sequence>
<reference evidence="1" key="1">
    <citation type="journal article" date="2020" name="Stud. Mycol.">
        <title>101 Dothideomycetes genomes: a test case for predicting lifestyles and emergence of pathogens.</title>
        <authorList>
            <person name="Haridas S."/>
            <person name="Albert R."/>
            <person name="Binder M."/>
            <person name="Bloem J."/>
            <person name="Labutti K."/>
            <person name="Salamov A."/>
            <person name="Andreopoulos B."/>
            <person name="Baker S."/>
            <person name="Barry K."/>
            <person name="Bills G."/>
            <person name="Bluhm B."/>
            <person name="Cannon C."/>
            <person name="Castanera R."/>
            <person name="Culley D."/>
            <person name="Daum C."/>
            <person name="Ezra D."/>
            <person name="Gonzalez J."/>
            <person name="Henrissat B."/>
            <person name="Kuo A."/>
            <person name="Liang C."/>
            <person name="Lipzen A."/>
            <person name="Lutzoni F."/>
            <person name="Magnuson J."/>
            <person name="Mondo S."/>
            <person name="Nolan M."/>
            <person name="Ohm R."/>
            <person name="Pangilinan J."/>
            <person name="Park H.-J."/>
            <person name="Ramirez L."/>
            <person name="Alfaro M."/>
            <person name="Sun H."/>
            <person name="Tritt A."/>
            <person name="Yoshinaga Y."/>
            <person name="Zwiers L.-H."/>
            <person name="Turgeon B."/>
            <person name="Goodwin S."/>
            <person name="Spatafora J."/>
            <person name="Crous P."/>
            <person name="Grigoriev I."/>
        </authorList>
    </citation>
    <scope>NUCLEOTIDE SEQUENCE</scope>
    <source>
        <strain evidence="1">CBS 279.74</strain>
    </source>
</reference>
<organism evidence="1 2">
    <name type="scientific">Pleomassaria siparia CBS 279.74</name>
    <dbReference type="NCBI Taxonomy" id="1314801"/>
    <lineage>
        <taxon>Eukaryota</taxon>
        <taxon>Fungi</taxon>
        <taxon>Dikarya</taxon>
        <taxon>Ascomycota</taxon>
        <taxon>Pezizomycotina</taxon>
        <taxon>Dothideomycetes</taxon>
        <taxon>Pleosporomycetidae</taxon>
        <taxon>Pleosporales</taxon>
        <taxon>Pleomassariaceae</taxon>
        <taxon>Pleomassaria</taxon>
    </lineage>
</organism>
<dbReference type="EMBL" id="MU005773">
    <property type="protein sequence ID" value="KAF2707949.1"/>
    <property type="molecule type" value="Genomic_DNA"/>
</dbReference>
<protein>
    <recommendedName>
        <fullName evidence="3">F-box domain-containing protein</fullName>
    </recommendedName>
</protein>
<dbReference type="PANTHER" id="PTHR42085:SF1">
    <property type="entry name" value="F-BOX DOMAIN-CONTAINING PROTEIN"/>
    <property type="match status" value="1"/>
</dbReference>
<dbReference type="OrthoDB" id="4133832at2759"/>
<evidence type="ECO:0008006" key="3">
    <source>
        <dbReference type="Google" id="ProtNLM"/>
    </source>
</evidence>
<evidence type="ECO:0000313" key="2">
    <source>
        <dbReference type="Proteomes" id="UP000799428"/>
    </source>
</evidence>
<dbReference type="Proteomes" id="UP000799428">
    <property type="component" value="Unassembled WGS sequence"/>
</dbReference>